<dbReference type="InterPro" id="IPR019363">
    <property type="entry name" value="LDAH"/>
</dbReference>
<organism evidence="9 12">
    <name type="scientific">Orbilia oligospora</name>
    <name type="common">Nematode-trapping fungus</name>
    <name type="synonym">Arthrobotrys oligospora</name>
    <dbReference type="NCBI Taxonomy" id="2813651"/>
    <lineage>
        <taxon>Eukaryota</taxon>
        <taxon>Fungi</taxon>
        <taxon>Dikarya</taxon>
        <taxon>Ascomycota</taxon>
        <taxon>Pezizomycotina</taxon>
        <taxon>Orbiliomycetes</taxon>
        <taxon>Orbiliales</taxon>
        <taxon>Orbiliaceae</taxon>
        <taxon>Orbilia</taxon>
    </lineage>
</organism>
<evidence type="ECO:0000256" key="1">
    <source>
        <dbReference type="ARBA" id="ARBA00004502"/>
    </source>
</evidence>
<dbReference type="GO" id="GO:0019915">
    <property type="term" value="P:lipid storage"/>
    <property type="evidence" value="ECO:0007669"/>
    <property type="project" value="InterPro"/>
</dbReference>
<evidence type="ECO:0000256" key="5">
    <source>
        <dbReference type="SAM" id="MobiDB-lite"/>
    </source>
</evidence>
<feature type="region of interest" description="Disordered" evidence="5">
    <location>
        <begin position="1"/>
        <end position="52"/>
    </location>
</feature>
<keyword evidence="6" id="KW-0472">Membrane</keyword>
<dbReference type="PANTHER" id="PTHR13390">
    <property type="entry name" value="LIPASE"/>
    <property type="match status" value="1"/>
</dbReference>
<proteinExistence type="inferred from homology"/>
<comment type="caution">
    <text evidence="9">The sequence shown here is derived from an EMBL/GenBank/DDBJ whole genome shotgun (WGS) entry which is preliminary data.</text>
</comment>
<evidence type="ECO:0000256" key="4">
    <source>
        <dbReference type="ARBA" id="ARBA00022801"/>
    </source>
</evidence>
<name>A0A6G1MQB5_ORBOL</name>
<comment type="subcellular location">
    <subcellularLocation>
        <location evidence="1">Lipid droplet</location>
    </subcellularLocation>
</comment>
<evidence type="ECO:0000313" key="12">
    <source>
        <dbReference type="Proteomes" id="UP000483672"/>
    </source>
</evidence>
<evidence type="ECO:0000313" key="10">
    <source>
        <dbReference type="Proteomes" id="UP000472727"/>
    </source>
</evidence>
<dbReference type="EMBL" id="WIPF01000004">
    <property type="protein sequence ID" value="KAF3231256.1"/>
    <property type="molecule type" value="Genomic_DNA"/>
</dbReference>
<evidence type="ECO:0000256" key="2">
    <source>
        <dbReference type="ARBA" id="ARBA00008300"/>
    </source>
</evidence>
<feature type="compositionally biased region" description="Basic and acidic residues" evidence="5">
    <location>
        <begin position="12"/>
        <end position="44"/>
    </location>
</feature>
<feature type="transmembrane region" description="Helical" evidence="6">
    <location>
        <begin position="351"/>
        <end position="374"/>
    </location>
</feature>
<dbReference type="EMBL" id="JAABOE010000011">
    <property type="protein sequence ID" value="KAF3188234.1"/>
    <property type="molecule type" value="Genomic_DNA"/>
</dbReference>
<dbReference type="Proteomes" id="UP000472727">
    <property type="component" value="Unassembled WGS sequence"/>
</dbReference>
<evidence type="ECO:0000256" key="3">
    <source>
        <dbReference type="ARBA" id="ARBA00022677"/>
    </source>
</evidence>
<dbReference type="InterPro" id="IPR029058">
    <property type="entry name" value="AB_hydrolase_fold"/>
</dbReference>
<keyword evidence="6" id="KW-1133">Transmembrane helix</keyword>
<dbReference type="Pfam" id="PF10230">
    <property type="entry name" value="LIDHydrolase"/>
    <property type="match status" value="1"/>
</dbReference>
<evidence type="ECO:0000313" key="8">
    <source>
        <dbReference type="EMBL" id="KAF3221546.1"/>
    </source>
</evidence>
<dbReference type="PANTHER" id="PTHR13390:SF0">
    <property type="entry name" value="LIPID DROPLET-ASSOCIATED HYDROLASE"/>
    <property type="match status" value="1"/>
</dbReference>
<dbReference type="GO" id="GO:0016298">
    <property type="term" value="F:lipase activity"/>
    <property type="evidence" value="ECO:0007669"/>
    <property type="project" value="InterPro"/>
</dbReference>
<comment type="similarity">
    <text evidence="2">Belongs to the AB hydrolase superfamily. LDAH family.</text>
</comment>
<keyword evidence="4" id="KW-0378">Hydrolase</keyword>
<evidence type="ECO:0000313" key="9">
    <source>
        <dbReference type="EMBL" id="KAF3231256.1"/>
    </source>
</evidence>
<keyword evidence="6" id="KW-0812">Transmembrane</keyword>
<feature type="region of interest" description="Disordered" evidence="5">
    <location>
        <begin position="103"/>
        <end position="124"/>
    </location>
</feature>
<evidence type="ECO:0000256" key="6">
    <source>
        <dbReference type="SAM" id="Phobius"/>
    </source>
</evidence>
<accession>A0A6G1MQB5</accession>
<keyword evidence="3" id="KW-0551">Lipid droplet</keyword>
<gene>
    <name evidence="8" type="ORF">TWF106_006145</name>
    <name evidence="9" type="ORF">TWF191_006747</name>
    <name evidence="7" type="ORF">TWF788_000912</name>
</gene>
<evidence type="ECO:0000313" key="11">
    <source>
        <dbReference type="Proteomes" id="UP000479691"/>
    </source>
</evidence>
<dbReference type="Proteomes" id="UP000479691">
    <property type="component" value="Unassembled WGS sequence"/>
</dbReference>
<dbReference type="SUPFAM" id="SSF53474">
    <property type="entry name" value="alpha/beta-Hydrolases"/>
    <property type="match status" value="1"/>
</dbReference>
<dbReference type="Gene3D" id="3.40.50.1820">
    <property type="entry name" value="alpha/beta hydrolase"/>
    <property type="match status" value="1"/>
</dbReference>
<dbReference type="AlphaFoldDB" id="A0A6G1MQB5"/>
<dbReference type="GO" id="GO:0005811">
    <property type="term" value="C:lipid droplet"/>
    <property type="evidence" value="ECO:0007669"/>
    <property type="project" value="UniProtKB-SubCell"/>
</dbReference>
<evidence type="ECO:0000313" key="7">
    <source>
        <dbReference type="EMBL" id="KAF3188234.1"/>
    </source>
</evidence>
<protein>
    <submittedName>
        <fullName evidence="9">Uncharacterized protein</fullName>
    </submittedName>
</protein>
<dbReference type="Proteomes" id="UP000483672">
    <property type="component" value="Unassembled WGS sequence"/>
</dbReference>
<reference evidence="10 11" key="1">
    <citation type="submission" date="2019-06" db="EMBL/GenBank/DDBJ databases">
        <authorList>
            <person name="Palmer J.M."/>
        </authorList>
    </citation>
    <scope>NUCLEOTIDE SEQUENCE [LARGE SCALE GENOMIC DNA]</scope>
    <source>
        <strain evidence="8 10">TWF106</strain>
        <strain evidence="9 12">TWF191</strain>
        <strain evidence="7 11">TWF788</strain>
    </source>
</reference>
<dbReference type="EMBL" id="WIWS01000029">
    <property type="protein sequence ID" value="KAF3221546.1"/>
    <property type="molecule type" value="Genomic_DNA"/>
</dbReference>
<sequence>MSTQTPSKRSKYANDEERKAAARERQRLYAARKRAEAKEAKLRESQSSIDLDVVPPPPESVIIVAAAVPDIVPEVEAPLPVKKRVSRKSAIDATVVTTATVNAPTTPRKRAGRRKNDEKGDFVGMNGDNAVHVVSGFDDTGDSLKTEHIDVDIAENVSIPWPSLVQSFSKPLTVESFVPPSLRPTDTLLIPPQPSPTSQLYSLPVTPYAILHIPGNPGLVSYYTHYLTALSDHLSNIPGCEFTIFGASLGGFNTSESPDSPSSFVSLQDQIFRQVEIVSHLLTTHPSLKIIITGHSLGAYLLLSLLHNLSLHNPDLKSRIIGGIGLFPALTHLAKSSSGRTVTPFINIPGVLPFLVVLAKVLVTLIPAVILNLLMKILMPAHEQSARDTTLSFLKSPLGVKQALYLGRDELLHIKDDEWGTSVWGDEGSNGNTELVFYYGEKDHWVFDGEREKLIEQRGRGGIKWIEKDGNEIVQDRWKPRMIVCEEGVRHSFCVSTEFSELMAEKTARWVEDIVEKDMRSI</sequence>